<keyword evidence="3" id="KW-1185">Reference proteome</keyword>
<dbReference type="AlphaFoldDB" id="A0A9N9ART6"/>
<accession>A0A9N9ART6</accession>
<name>A0A9N9ART6_9GLOM</name>
<comment type="caution">
    <text evidence="2">The sequence shown here is derived from an EMBL/GenBank/DDBJ whole genome shotgun (WGS) entry which is preliminary data.</text>
</comment>
<feature type="non-terminal residue" evidence="2">
    <location>
        <position position="1"/>
    </location>
</feature>
<proteinExistence type="predicted"/>
<organism evidence="2 3">
    <name type="scientific">Racocetra fulgida</name>
    <dbReference type="NCBI Taxonomy" id="60492"/>
    <lineage>
        <taxon>Eukaryota</taxon>
        <taxon>Fungi</taxon>
        <taxon>Fungi incertae sedis</taxon>
        <taxon>Mucoromycota</taxon>
        <taxon>Glomeromycotina</taxon>
        <taxon>Glomeromycetes</taxon>
        <taxon>Diversisporales</taxon>
        <taxon>Gigasporaceae</taxon>
        <taxon>Racocetra</taxon>
    </lineage>
</organism>
<reference evidence="2" key="1">
    <citation type="submission" date="2021-06" db="EMBL/GenBank/DDBJ databases">
        <authorList>
            <person name="Kallberg Y."/>
            <person name="Tangrot J."/>
            <person name="Rosling A."/>
        </authorList>
    </citation>
    <scope>NUCLEOTIDE SEQUENCE</scope>
    <source>
        <strain evidence="2">IN212</strain>
    </source>
</reference>
<dbReference type="EMBL" id="CAJVPZ010004204">
    <property type="protein sequence ID" value="CAG8542635.1"/>
    <property type="molecule type" value="Genomic_DNA"/>
</dbReference>
<protein>
    <submittedName>
        <fullName evidence="2">13582_t:CDS:1</fullName>
    </submittedName>
</protein>
<evidence type="ECO:0000313" key="3">
    <source>
        <dbReference type="Proteomes" id="UP000789396"/>
    </source>
</evidence>
<dbReference type="OrthoDB" id="2441193at2759"/>
<feature type="region of interest" description="Disordered" evidence="1">
    <location>
        <begin position="1"/>
        <end position="36"/>
    </location>
</feature>
<sequence length="331" mass="38481">KIPDYRELTSGSSEGDDNVKSSGQTESEKYQVLDDPETFFNEDYTDDEFNTSPIEADLKKFKETYLTMDPDYMWTLKTGRKVETVIYEFAKSLHRESYLHSFIINDADVETKSLFSPEEWKEIKNLEVIDRPKLDPCHKELLRKYTVNDIKKLRSLLFELFIPDDPAFDNLNIDLIRGEGMSFASSERKNIQRKINDHKKFGRKGDGVFRLHKGRLEFGAIEAGRNWEEINDKLIRECKMKENLVKKLKVIGILHGANRLQVLTIDHPEGYITRINRNNVQEVAGRLTNSKPLALVLKEVLYARSIIIATMDIIDKKDDLKIETFLDDNKK</sequence>
<evidence type="ECO:0000313" key="2">
    <source>
        <dbReference type="EMBL" id="CAG8542635.1"/>
    </source>
</evidence>
<evidence type="ECO:0000256" key="1">
    <source>
        <dbReference type="SAM" id="MobiDB-lite"/>
    </source>
</evidence>
<dbReference type="Proteomes" id="UP000789396">
    <property type="component" value="Unassembled WGS sequence"/>
</dbReference>
<gene>
    <name evidence="2" type="ORF">RFULGI_LOCUS4290</name>
</gene>